<feature type="transmembrane region" description="Helical" evidence="1">
    <location>
        <begin position="135"/>
        <end position="159"/>
    </location>
</feature>
<sequence>MLATFLRICLLRANPQDLPASNGLLALALLAHVAADVLSLRGMVDLRAALQAGVVDTVLLVALAHTALLLRNHPDRARQTLTALAGCGALLTLLSHAAVTLAQPIVAPPVTALPFIVWFVLVYGHILRHALSIGFGLAAGFGLAYLFVSVLVTSAFLPIPPPEPV</sequence>
<evidence type="ECO:0000313" key="2">
    <source>
        <dbReference type="EMBL" id="BAU46611.1"/>
    </source>
</evidence>
<feature type="transmembrane region" description="Helical" evidence="1">
    <location>
        <begin position="48"/>
        <end position="69"/>
    </location>
</feature>
<accession>A0A1B4V9X8</accession>
<keyword evidence="1" id="KW-1133">Transmembrane helix</keyword>
<keyword evidence="1" id="KW-0812">Transmembrane</keyword>
<gene>
    <name evidence="2" type="ORF">SVA_0028</name>
</gene>
<dbReference type="Proteomes" id="UP000218899">
    <property type="component" value="Chromosome"/>
</dbReference>
<organism evidence="2 3">
    <name type="scientific">Sulfurifustis variabilis</name>
    <dbReference type="NCBI Taxonomy" id="1675686"/>
    <lineage>
        <taxon>Bacteria</taxon>
        <taxon>Pseudomonadati</taxon>
        <taxon>Pseudomonadota</taxon>
        <taxon>Gammaproteobacteria</taxon>
        <taxon>Acidiferrobacterales</taxon>
        <taxon>Acidiferrobacteraceae</taxon>
        <taxon>Sulfurifustis</taxon>
    </lineage>
</organism>
<evidence type="ECO:0000313" key="3">
    <source>
        <dbReference type="Proteomes" id="UP000218899"/>
    </source>
</evidence>
<dbReference type="RefSeq" id="WP_096457053.1">
    <property type="nucleotide sequence ID" value="NZ_AP014936.1"/>
</dbReference>
<keyword evidence="1" id="KW-0472">Membrane</keyword>
<name>A0A1B4V9X8_9GAMM</name>
<feature type="transmembrane region" description="Helical" evidence="1">
    <location>
        <begin position="105"/>
        <end position="123"/>
    </location>
</feature>
<dbReference type="EMBL" id="AP014936">
    <property type="protein sequence ID" value="BAU46611.1"/>
    <property type="molecule type" value="Genomic_DNA"/>
</dbReference>
<reference evidence="2 3" key="1">
    <citation type="submission" date="2015-08" db="EMBL/GenBank/DDBJ databases">
        <title>Complete genome sequence of Sulfurifustis variabilis.</title>
        <authorList>
            <person name="Miura A."/>
            <person name="Kojima H."/>
            <person name="Fukui M."/>
        </authorList>
    </citation>
    <scope>NUCLEOTIDE SEQUENCE [LARGE SCALE GENOMIC DNA]</scope>
    <source>
        <strain evidence="3">skN76</strain>
    </source>
</reference>
<evidence type="ECO:0000256" key="1">
    <source>
        <dbReference type="SAM" id="Phobius"/>
    </source>
</evidence>
<feature type="transmembrane region" description="Helical" evidence="1">
    <location>
        <begin position="81"/>
        <end position="99"/>
    </location>
</feature>
<dbReference type="KEGG" id="sva:SVA_0028"/>
<proteinExistence type="predicted"/>
<dbReference type="AlphaFoldDB" id="A0A1B4V9X8"/>
<keyword evidence="3" id="KW-1185">Reference proteome</keyword>
<protein>
    <submittedName>
        <fullName evidence="2">Uncharacterized protein</fullName>
    </submittedName>
</protein>